<accession>A0A2R3QII1</accession>
<gene>
    <name evidence="2" type="ORF">C7A17_01755</name>
</gene>
<evidence type="ECO:0000313" key="2">
    <source>
        <dbReference type="EMBL" id="AVO51540.1"/>
    </source>
</evidence>
<dbReference type="AlphaFoldDB" id="A0A2R3QII1"/>
<name>A0A2R3QII1_ECTME</name>
<evidence type="ECO:0000313" key="3">
    <source>
        <dbReference type="Proteomes" id="UP000238327"/>
    </source>
</evidence>
<evidence type="ECO:0000256" key="1">
    <source>
        <dbReference type="SAM" id="MobiDB-lite"/>
    </source>
</evidence>
<protein>
    <submittedName>
        <fullName evidence="2">Uncharacterized protein</fullName>
    </submittedName>
</protein>
<organism evidence="2 3">
    <name type="scientific">Ectopseudomonas mendocina</name>
    <name type="common">Pseudomonas mendocina</name>
    <dbReference type="NCBI Taxonomy" id="300"/>
    <lineage>
        <taxon>Bacteria</taxon>
        <taxon>Pseudomonadati</taxon>
        <taxon>Pseudomonadota</taxon>
        <taxon>Gammaproteobacteria</taxon>
        <taxon>Pseudomonadales</taxon>
        <taxon>Pseudomonadaceae</taxon>
        <taxon>Ectopseudomonas</taxon>
    </lineage>
</organism>
<proteinExistence type="predicted"/>
<dbReference type="Proteomes" id="UP000238327">
    <property type="component" value="Chromosome"/>
</dbReference>
<feature type="compositionally biased region" description="Basic and acidic residues" evidence="1">
    <location>
        <begin position="58"/>
        <end position="70"/>
    </location>
</feature>
<dbReference type="EMBL" id="CP027657">
    <property type="protein sequence ID" value="AVO51540.1"/>
    <property type="molecule type" value="Genomic_DNA"/>
</dbReference>
<feature type="region of interest" description="Disordered" evidence="1">
    <location>
        <begin position="48"/>
        <end position="115"/>
    </location>
</feature>
<reference evidence="2 3" key="1">
    <citation type="submission" date="2018-03" db="EMBL/GenBank/DDBJ databases">
        <title>Complete genome sequence and methylome analysis of Pseudomonas mendocina NEB 698.</title>
        <authorList>
            <person name="Morgan R.D."/>
        </authorList>
    </citation>
    <scope>NUCLEOTIDE SEQUENCE [LARGE SCALE GENOMIC DNA]</scope>
    <source>
        <strain evidence="2 3">NEB698</strain>
    </source>
</reference>
<sequence>MASLHRFRIRRQVGALAAMDEAGMRALQRAKKVFVAWMKSGGALPATSRGYDCMDAGGRAKQDARTESPSHRHRNIHQTVGGASAARLSIASSPNGHRKRWMTKASSALRAVNNA</sequence>